<accession>A0A154P8S4</accession>
<dbReference type="AlphaFoldDB" id="A0A154P8S4"/>
<name>A0A154P8S4_DUFNO</name>
<organism evidence="1 2">
    <name type="scientific">Dufourea novaeangliae</name>
    <name type="common">Sweat bee</name>
    <dbReference type="NCBI Taxonomy" id="178035"/>
    <lineage>
        <taxon>Eukaryota</taxon>
        <taxon>Metazoa</taxon>
        <taxon>Ecdysozoa</taxon>
        <taxon>Arthropoda</taxon>
        <taxon>Hexapoda</taxon>
        <taxon>Insecta</taxon>
        <taxon>Pterygota</taxon>
        <taxon>Neoptera</taxon>
        <taxon>Endopterygota</taxon>
        <taxon>Hymenoptera</taxon>
        <taxon>Apocrita</taxon>
        <taxon>Aculeata</taxon>
        <taxon>Apoidea</taxon>
        <taxon>Anthophila</taxon>
        <taxon>Halictidae</taxon>
        <taxon>Rophitinae</taxon>
        <taxon>Dufourea</taxon>
    </lineage>
</organism>
<dbReference type="EMBL" id="KQ434846">
    <property type="protein sequence ID" value="KZC08326.1"/>
    <property type="molecule type" value="Genomic_DNA"/>
</dbReference>
<sequence>MRQASAGRIYVRQASVGLERNPAEGVSTGLVDTSNVCHEFWSVLWEADRVETSERSPTMDGRSCVVVSREILVDLLVELKDNGIKWDDLVSRSIFNTNDCVLTDSQAGTVVAWGATAVNEIGDRHGDRFGSIERVHRRT</sequence>
<reference evidence="1 2" key="1">
    <citation type="submission" date="2015-07" db="EMBL/GenBank/DDBJ databases">
        <title>The genome of Dufourea novaeangliae.</title>
        <authorList>
            <person name="Pan H."/>
            <person name="Kapheim K."/>
        </authorList>
    </citation>
    <scope>NUCLEOTIDE SEQUENCE [LARGE SCALE GENOMIC DNA]</scope>
    <source>
        <strain evidence="1">0120121106</strain>
        <tissue evidence="1">Whole body</tissue>
    </source>
</reference>
<keyword evidence="2" id="KW-1185">Reference proteome</keyword>
<evidence type="ECO:0000313" key="2">
    <source>
        <dbReference type="Proteomes" id="UP000076502"/>
    </source>
</evidence>
<evidence type="ECO:0000313" key="1">
    <source>
        <dbReference type="EMBL" id="KZC08326.1"/>
    </source>
</evidence>
<protein>
    <submittedName>
        <fullName evidence="1">Uncharacterized protein</fullName>
    </submittedName>
</protein>
<dbReference type="Proteomes" id="UP000076502">
    <property type="component" value="Unassembled WGS sequence"/>
</dbReference>
<proteinExistence type="predicted"/>
<gene>
    <name evidence="1" type="ORF">WN55_09230</name>
</gene>